<protein>
    <recommendedName>
        <fullName evidence="12">Ribose-phosphate pyrophosphokinase</fullName>
        <shortName evidence="12">RPPK</shortName>
        <ecNumber evidence="12">2.7.6.1</ecNumber>
    </recommendedName>
    <alternativeName>
        <fullName evidence="12">5-phospho-D-ribosyl alpha-1-diphosphate synthase</fullName>
    </alternativeName>
    <alternativeName>
        <fullName evidence="12">Phosphoribosyl diphosphate synthase</fullName>
    </alternativeName>
    <alternativeName>
        <fullName evidence="12">Phosphoribosyl pyrophosphate synthase</fullName>
        <shortName evidence="12">P-Rib-PP synthase</shortName>
        <shortName evidence="12">PRPP synthase</shortName>
        <shortName evidence="12">PRPPase</shortName>
    </alternativeName>
</protein>
<keyword evidence="5 12" id="KW-0547">Nucleotide-binding</keyword>
<comment type="subcellular location">
    <subcellularLocation>
        <location evidence="12">Cytoplasm</location>
    </subcellularLocation>
</comment>
<feature type="active site" evidence="12">
    <location>
        <position position="194"/>
    </location>
</feature>
<keyword evidence="15" id="KW-1185">Reference proteome</keyword>
<sequence length="315" mass="34700">MPDMKLFTGNATPELAQLIANRLYTNLGNIFVNRFSDGEISVQINENVRGGDIFIIQSTCYPTNDNLMELFVMVDALRRASAGRITAVIPYFGYARQDRRVRSARVPITAKLIADFLSNVGVDRVLTVDLHAEQIQGFFDVPVDNVFGSPILLEDMLSIDLVNPIVVSPDIGGVVRARAIAKLLNDTDMAIIDKRRPHYNVAQVMHVIGDVSDRDCILIDDMIDTGSTLCKAAEALKERGAKRVFAYATHPIFSGLAAKNLHDSVIDTVIVCDTIPLSKEIKSLPNVRSLTLSGMLAEAIRRISNNESISAMFEH</sequence>
<dbReference type="InterPro" id="IPR037515">
    <property type="entry name" value="Rib-P_diPkinase_bac"/>
</dbReference>
<accession>A0A2P5SWY8</accession>
<dbReference type="HAMAP" id="MF_00583_B">
    <property type="entry name" value="RibP_PPkinase_B"/>
    <property type="match status" value="1"/>
</dbReference>
<dbReference type="CDD" id="cd06223">
    <property type="entry name" value="PRTases_typeI"/>
    <property type="match status" value="1"/>
</dbReference>
<proteinExistence type="inferred from homology"/>
<evidence type="ECO:0000256" key="9">
    <source>
        <dbReference type="ARBA" id="ARBA00049535"/>
    </source>
</evidence>
<keyword evidence="7 12" id="KW-0067">ATP-binding</keyword>
<dbReference type="InterPro" id="IPR000836">
    <property type="entry name" value="PRTase_dom"/>
</dbReference>
<evidence type="ECO:0000256" key="2">
    <source>
        <dbReference type="ARBA" id="ARBA00022679"/>
    </source>
</evidence>
<dbReference type="GO" id="GO:0006164">
    <property type="term" value="P:purine nucleotide biosynthetic process"/>
    <property type="evidence" value="ECO:0007669"/>
    <property type="project" value="TreeGrafter"/>
</dbReference>
<comment type="similarity">
    <text evidence="11 12">Belongs to the ribose-phosphate pyrophosphokinase family. Class I subfamily.</text>
</comment>
<dbReference type="UniPathway" id="UPA00087">
    <property type="reaction ID" value="UER00172"/>
</dbReference>
<reference evidence="14 15" key="1">
    <citation type="journal article" date="2018" name="Genome Biol. Evol.">
        <title>Cladogenesis and Genomic Streamlining in Extracellular Endosymbionts of Tropical Stink Bugs.</title>
        <authorList>
            <person name="Otero-Bravo A."/>
            <person name="Goffredi S."/>
            <person name="Sabree Z.L."/>
        </authorList>
    </citation>
    <scope>NUCLEOTIDE SEQUENCE [LARGE SCALE GENOMIC DNA]</scope>
    <source>
        <strain evidence="14 15">SoEL</strain>
    </source>
</reference>
<dbReference type="Proteomes" id="UP000296144">
    <property type="component" value="Unassembled WGS sequence"/>
</dbReference>
<feature type="binding site" evidence="12">
    <location>
        <begin position="96"/>
        <end position="97"/>
    </location>
    <ligand>
        <name>ATP</name>
        <dbReference type="ChEBI" id="CHEBI:30616"/>
    </ligand>
</feature>
<dbReference type="PANTHER" id="PTHR10210">
    <property type="entry name" value="RIBOSE-PHOSPHATE DIPHOSPHOKINASE FAMILY MEMBER"/>
    <property type="match status" value="1"/>
</dbReference>
<feature type="binding site" evidence="12">
    <location>
        <begin position="224"/>
        <end position="228"/>
    </location>
    <ligand>
        <name>D-ribose 5-phosphate</name>
        <dbReference type="ChEBI" id="CHEBI:78346"/>
    </ligand>
</feature>
<evidence type="ECO:0000256" key="11">
    <source>
        <dbReference type="ARBA" id="ARBA00061444"/>
    </source>
</evidence>
<dbReference type="GO" id="GO:0016301">
    <property type="term" value="F:kinase activity"/>
    <property type="evidence" value="ECO:0007669"/>
    <property type="project" value="UniProtKB-KW"/>
</dbReference>
<dbReference type="AlphaFoldDB" id="A0A2P5SWY8"/>
<dbReference type="GO" id="GO:0009156">
    <property type="term" value="P:ribonucleoside monophosphate biosynthetic process"/>
    <property type="evidence" value="ECO:0007669"/>
    <property type="project" value="InterPro"/>
</dbReference>
<dbReference type="SUPFAM" id="SSF53271">
    <property type="entry name" value="PRTase-like"/>
    <property type="match status" value="1"/>
</dbReference>
<dbReference type="SMART" id="SM01400">
    <property type="entry name" value="Pribosyltran_N"/>
    <property type="match status" value="1"/>
</dbReference>
<dbReference type="GO" id="GO:0000287">
    <property type="term" value="F:magnesium ion binding"/>
    <property type="evidence" value="ECO:0007669"/>
    <property type="project" value="UniProtKB-UniRule"/>
</dbReference>
<evidence type="ECO:0000256" key="7">
    <source>
        <dbReference type="ARBA" id="ARBA00022840"/>
    </source>
</evidence>
<keyword evidence="3 12" id="KW-0479">Metal-binding</keyword>
<dbReference type="InterPro" id="IPR005946">
    <property type="entry name" value="Rib-P_diPkinase"/>
</dbReference>
<dbReference type="NCBIfam" id="NF002320">
    <property type="entry name" value="PRK01259.1"/>
    <property type="match status" value="1"/>
</dbReference>
<evidence type="ECO:0000256" key="12">
    <source>
        <dbReference type="HAMAP-Rule" id="MF_00583"/>
    </source>
</evidence>
<feature type="domain" description="Ribose-phosphate pyrophosphokinase N-terminal" evidence="13">
    <location>
        <begin position="4"/>
        <end position="121"/>
    </location>
</feature>
<keyword evidence="2 12" id="KW-0808">Transferase</keyword>
<evidence type="ECO:0000313" key="14">
    <source>
        <dbReference type="EMBL" id="PPI86823.1"/>
    </source>
</evidence>
<comment type="subunit">
    <text evidence="12">Homohexamer.</text>
</comment>
<name>A0A2P5SWY8_9GAMM</name>
<comment type="catalytic activity">
    <reaction evidence="9 12">
        <text>D-ribose 5-phosphate + ATP = 5-phospho-alpha-D-ribose 1-diphosphate + AMP + H(+)</text>
        <dbReference type="Rhea" id="RHEA:15609"/>
        <dbReference type="ChEBI" id="CHEBI:15378"/>
        <dbReference type="ChEBI" id="CHEBI:30616"/>
        <dbReference type="ChEBI" id="CHEBI:58017"/>
        <dbReference type="ChEBI" id="CHEBI:78346"/>
        <dbReference type="ChEBI" id="CHEBI:456215"/>
        <dbReference type="EC" id="2.7.6.1"/>
    </reaction>
</comment>
<dbReference type="RefSeq" id="WP_136129987.1">
    <property type="nucleotide sequence ID" value="NZ_PDKU01000001.1"/>
</dbReference>
<evidence type="ECO:0000256" key="1">
    <source>
        <dbReference type="ARBA" id="ARBA00004996"/>
    </source>
</evidence>
<evidence type="ECO:0000256" key="10">
    <source>
        <dbReference type="ARBA" id="ARBA00054914"/>
    </source>
</evidence>
<dbReference type="NCBIfam" id="TIGR01251">
    <property type="entry name" value="ribP_PPkin"/>
    <property type="match status" value="1"/>
</dbReference>
<dbReference type="FunFam" id="3.40.50.2020:FF:000001">
    <property type="entry name" value="Ribose-phosphate pyrophosphokinase"/>
    <property type="match status" value="1"/>
</dbReference>
<evidence type="ECO:0000259" key="13">
    <source>
        <dbReference type="Pfam" id="PF13793"/>
    </source>
</evidence>
<feature type="binding site" evidence="12">
    <location>
        <begin position="37"/>
        <end position="39"/>
    </location>
    <ligand>
        <name>ATP</name>
        <dbReference type="ChEBI" id="CHEBI:30616"/>
    </ligand>
</feature>
<dbReference type="OrthoDB" id="9777067at2"/>
<dbReference type="Gene3D" id="3.40.50.2020">
    <property type="match status" value="2"/>
</dbReference>
<evidence type="ECO:0000256" key="8">
    <source>
        <dbReference type="ARBA" id="ARBA00022842"/>
    </source>
</evidence>
<evidence type="ECO:0000256" key="6">
    <source>
        <dbReference type="ARBA" id="ARBA00022777"/>
    </source>
</evidence>
<evidence type="ECO:0000256" key="4">
    <source>
        <dbReference type="ARBA" id="ARBA00022727"/>
    </source>
</evidence>
<dbReference type="Pfam" id="PF13793">
    <property type="entry name" value="Pribosyltran_N"/>
    <property type="match status" value="1"/>
</dbReference>
<comment type="function">
    <text evidence="10 12">Involved in the biosynthesis of the central metabolite phospho-alpha-D-ribosyl-1-pyrophosphate (PRPP) via the transfer of pyrophosphoryl group from ATP to 1-hydroxyl of ribose-5-phosphate (Rib-5-P).</text>
</comment>
<comment type="cofactor">
    <cofactor evidence="12">
        <name>Mg(2+)</name>
        <dbReference type="ChEBI" id="CHEBI:18420"/>
    </cofactor>
    <text evidence="12">Binds 2 Mg(2+) ions per subunit.</text>
</comment>
<dbReference type="InterPro" id="IPR029099">
    <property type="entry name" value="Pribosyltran_N"/>
</dbReference>
<dbReference type="PROSITE" id="PS00114">
    <property type="entry name" value="PRPP_SYNTHASE"/>
    <property type="match status" value="1"/>
</dbReference>
<dbReference type="GO" id="GO:0002189">
    <property type="term" value="C:ribose phosphate diphosphokinase complex"/>
    <property type="evidence" value="ECO:0007669"/>
    <property type="project" value="TreeGrafter"/>
</dbReference>
<keyword evidence="4 12" id="KW-0545">Nucleotide biosynthesis</keyword>
<dbReference type="InterPro" id="IPR029057">
    <property type="entry name" value="PRTase-like"/>
</dbReference>
<keyword evidence="12" id="KW-0963">Cytoplasm</keyword>
<evidence type="ECO:0000256" key="5">
    <source>
        <dbReference type="ARBA" id="ARBA00022741"/>
    </source>
</evidence>
<organism evidence="14 15">
    <name type="scientific">Candidatus Pantoea edessiphila</name>
    <dbReference type="NCBI Taxonomy" id="2044610"/>
    <lineage>
        <taxon>Bacteria</taxon>
        <taxon>Pseudomonadati</taxon>
        <taxon>Pseudomonadota</taxon>
        <taxon>Gammaproteobacteria</taxon>
        <taxon>Enterobacterales</taxon>
        <taxon>Erwiniaceae</taxon>
        <taxon>Pantoea</taxon>
    </lineage>
</organism>
<comment type="caution">
    <text evidence="14">The sequence shown here is derived from an EMBL/GenBank/DDBJ whole genome shotgun (WGS) entry which is preliminary data.</text>
</comment>
<evidence type="ECO:0000256" key="3">
    <source>
        <dbReference type="ARBA" id="ARBA00022723"/>
    </source>
</evidence>
<feature type="binding site" evidence="12">
    <location>
        <position position="170"/>
    </location>
    <ligand>
        <name>Mg(2+)</name>
        <dbReference type="ChEBI" id="CHEBI:18420"/>
    </ligand>
</feature>
<keyword evidence="8 12" id="KW-0460">Magnesium</keyword>
<gene>
    <name evidence="12" type="primary">prs</name>
    <name evidence="14" type="ORF">CRV10_01030</name>
</gene>
<evidence type="ECO:0000313" key="15">
    <source>
        <dbReference type="Proteomes" id="UP000296144"/>
    </source>
</evidence>
<feature type="binding site" evidence="12">
    <location>
        <position position="131"/>
    </location>
    <ligand>
        <name>Mg(2+)</name>
        <dbReference type="ChEBI" id="CHEBI:18420"/>
    </ligand>
</feature>
<dbReference type="PANTHER" id="PTHR10210:SF41">
    <property type="entry name" value="RIBOSE-PHOSPHATE PYROPHOSPHOKINASE 1, CHLOROPLASTIC"/>
    <property type="match status" value="1"/>
</dbReference>
<dbReference type="EMBL" id="PDKU01000001">
    <property type="protein sequence ID" value="PPI86823.1"/>
    <property type="molecule type" value="Genomic_DNA"/>
</dbReference>
<comment type="pathway">
    <text evidence="1 12">Metabolic intermediate biosynthesis; 5-phospho-alpha-D-ribose 1-diphosphate biosynthesis; 5-phospho-alpha-D-ribose 1-diphosphate from D-ribose 5-phosphate (route I): step 1/1.</text>
</comment>
<dbReference type="GO" id="GO:0005737">
    <property type="term" value="C:cytoplasm"/>
    <property type="evidence" value="ECO:0007669"/>
    <property type="project" value="UniProtKB-SubCell"/>
</dbReference>
<feature type="binding site" evidence="12">
    <location>
        <position position="220"/>
    </location>
    <ligand>
        <name>D-ribose 5-phosphate</name>
        <dbReference type="ChEBI" id="CHEBI:78346"/>
    </ligand>
</feature>
<dbReference type="GO" id="GO:0005524">
    <property type="term" value="F:ATP binding"/>
    <property type="evidence" value="ECO:0007669"/>
    <property type="project" value="UniProtKB-KW"/>
</dbReference>
<dbReference type="GO" id="GO:0006015">
    <property type="term" value="P:5-phosphoribose 1-diphosphate biosynthetic process"/>
    <property type="evidence" value="ECO:0007669"/>
    <property type="project" value="UniProtKB-UniRule"/>
</dbReference>
<dbReference type="Pfam" id="PF14572">
    <property type="entry name" value="Pribosyl_synth"/>
    <property type="match status" value="1"/>
</dbReference>
<dbReference type="InterPro" id="IPR000842">
    <property type="entry name" value="PRib_PP_synth_CS"/>
</dbReference>
<dbReference type="GO" id="GO:0004749">
    <property type="term" value="F:ribose phosphate diphosphokinase activity"/>
    <property type="evidence" value="ECO:0007669"/>
    <property type="project" value="UniProtKB-UniRule"/>
</dbReference>
<keyword evidence="6 12" id="KW-0418">Kinase</keyword>
<dbReference type="EC" id="2.7.6.1" evidence="12"/>
<feature type="binding site" evidence="12">
    <location>
        <position position="196"/>
    </location>
    <ligand>
        <name>D-ribose 5-phosphate</name>
        <dbReference type="ChEBI" id="CHEBI:78346"/>
    </ligand>
</feature>